<reference evidence="2" key="1">
    <citation type="submission" date="2017-11" db="EMBL/GenBank/DDBJ databases">
        <title>Phenotypic and genomic properties of facultatively anaerobic sulfur-reducing natronoarchaea from hypersaline soda lakes.</title>
        <authorList>
            <person name="Sorokin D.Y."/>
            <person name="Kublanov I.V."/>
            <person name="Roman P."/>
            <person name="Sinninghe Damste J.S."/>
            <person name="Golyshin P.N."/>
            <person name="Rojo D."/>
            <person name="Ciordia S."/>
            <person name="Mena M.D.C."/>
            <person name="Ferrer M."/>
            <person name="Messina E."/>
            <person name="Smedile F."/>
            <person name="La Spada G."/>
            <person name="La Cono V."/>
            <person name="Yakimov M.M."/>
        </authorList>
    </citation>
    <scope>NUCLEOTIDE SEQUENCE [LARGE SCALE GENOMIC DNA]</scope>
    <source>
        <strain evidence="2">AArc-Sl</strain>
    </source>
</reference>
<dbReference type="Proteomes" id="UP000263012">
    <property type="component" value="Chromosome"/>
</dbReference>
<organism evidence="1 2">
    <name type="scientific">Halalkaliarchaeum desulfuricum</name>
    <dbReference type="NCBI Taxonomy" id="2055893"/>
    <lineage>
        <taxon>Archaea</taxon>
        <taxon>Methanobacteriati</taxon>
        <taxon>Methanobacteriota</taxon>
        <taxon>Stenosarchaea group</taxon>
        <taxon>Halobacteria</taxon>
        <taxon>Halobacteriales</taxon>
        <taxon>Haloferacaceae</taxon>
        <taxon>Halalkaliarchaeum</taxon>
    </lineage>
</organism>
<name>A0A343TJ15_9EURY</name>
<accession>A0A343TJ15</accession>
<proteinExistence type="predicted"/>
<keyword evidence="2" id="KW-1185">Reference proteome</keyword>
<gene>
    <name evidence="1" type="ORF">AArcSl_1457</name>
</gene>
<evidence type="ECO:0000313" key="2">
    <source>
        <dbReference type="Proteomes" id="UP000263012"/>
    </source>
</evidence>
<protein>
    <submittedName>
        <fullName evidence="1">Uncharacterized protein</fullName>
    </submittedName>
</protein>
<evidence type="ECO:0000313" key="1">
    <source>
        <dbReference type="EMBL" id="AUX09087.1"/>
    </source>
</evidence>
<dbReference type="EMBL" id="CP025066">
    <property type="protein sequence ID" value="AUX09087.1"/>
    <property type="molecule type" value="Genomic_DNA"/>
</dbReference>
<dbReference type="KEGG" id="hdf:AArcSl_1457"/>
<sequence>MLGLSVVPRIPPKRVTNVDPQTPGRSDLCVPFIAVNPKFVPESTLGWPAVRDGMEHSESILVIISDLVLNVVCE</sequence>
<dbReference type="AlphaFoldDB" id="A0A343TJ15"/>